<evidence type="ECO:0000313" key="2">
    <source>
        <dbReference type="Proteomes" id="UP000294933"/>
    </source>
</evidence>
<reference evidence="1 2" key="1">
    <citation type="submission" date="2018-06" db="EMBL/GenBank/DDBJ databases">
        <title>A transcriptomic atlas of mushroom development highlights an independent origin of complex multicellularity.</title>
        <authorList>
            <consortium name="DOE Joint Genome Institute"/>
            <person name="Krizsan K."/>
            <person name="Almasi E."/>
            <person name="Merenyi Z."/>
            <person name="Sahu N."/>
            <person name="Viragh M."/>
            <person name="Koszo T."/>
            <person name="Mondo S."/>
            <person name="Kiss B."/>
            <person name="Balint B."/>
            <person name="Kues U."/>
            <person name="Barry K."/>
            <person name="Hegedus J.C."/>
            <person name="Henrissat B."/>
            <person name="Johnson J."/>
            <person name="Lipzen A."/>
            <person name="Ohm R."/>
            <person name="Nagy I."/>
            <person name="Pangilinan J."/>
            <person name="Yan J."/>
            <person name="Xiong Y."/>
            <person name="Grigoriev I.V."/>
            <person name="Hibbett D.S."/>
            <person name="Nagy L.G."/>
        </authorList>
    </citation>
    <scope>NUCLEOTIDE SEQUENCE [LARGE SCALE GENOMIC DNA]</scope>
    <source>
        <strain evidence="1 2">SZMC22713</strain>
    </source>
</reference>
<keyword evidence="2" id="KW-1185">Reference proteome</keyword>
<sequence>MHDVYGSKRGDAAWIVPRATPDIHGGPPSNSCGSHIAEDGCRNSVATVFALGTAGGLL</sequence>
<dbReference type="EMBL" id="ML170166">
    <property type="protein sequence ID" value="TDL24476.1"/>
    <property type="molecule type" value="Genomic_DNA"/>
</dbReference>
<accession>A0A4Y7QAT4</accession>
<evidence type="ECO:0000313" key="1">
    <source>
        <dbReference type="EMBL" id="TDL24476.1"/>
    </source>
</evidence>
<dbReference type="AlphaFoldDB" id="A0A4Y7QAT4"/>
<organism evidence="1 2">
    <name type="scientific">Rickenella mellea</name>
    <dbReference type="NCBI Taxonomy" id="50990"/>
    <lineage>
        <taxon>Eukaryota</taxon>
        <taxon>Fungi</taxon>
        <taxon>Dikarya</taxon>
        <taxon>Basidiomycota</taxon>
        <taxon>Agaricomycotina</taxon>
        <taxon>Agaricomycetes</taxon>
        <taxon>Hymenochaetales</taxon>
        <taxon>Rickenellaceae</taxon>
        <taxon>Rickenella</taxon>
    </lineage>
</organism>
<proteinExistence type="predicted"/>
<gene>
    <name evidence="1" type="ORF">BD410DRAFT_785963</name>
</gene>
<name>A0A4Y7QAT4_9AGAM</name>
<dbReference type="VEuPathDB" id="FungiDB:BD410DRAFT_785963"/>
<protein>
    <submittedName>
        <fullName evidence="1">Uncharacterized protein</fullName>
    </submittedName>
</protein>
<dbReference type="Proteomes" id="UP000294933">
    <property type="component" value="Unassembled WGS sequence"/>
</dbReference>